<evidence type="ECO:0000313" key="1">
    <source>
        <dbReference type="EMBL" id="VEF09116.1"/>
    </source>
</evidence>
<reference evidence="1 2" key="1">
    <citation type="submission" date="2018-12" db="EMBL/GenBank/DDBJ databases">
        <authorList>
            <consortium name="Pathogen Informatics"/>
        </authorList>
    </citation>
    <scope>NUCLEOTIDE SEQUENCE [LARGE SCALE GENOMIC DNA]</scope>
    <source>
        <strain evidence="1 2">NCTC6180</strain>
    </source>
</reference>
<evidence type="ECO:0000313" key="2">
    <source>
        <dbReference type="Proteomes" id="UP000269903"/>
    </source>
</evidence>
<organism evidence="1 2">
    <name type="scientific">Streptococcus equi subsp. zooepidemicus</name>
    <dbReference type="NCBI Taxonomy" id="40041"/>
    <lineage>
        <taxon>Bacteria</taxon>
        <taxon>Bacillati</taxon>
        <taxon>Bacillota</taxon>
        <taxon>Bacilli</taxon>
        <taxon>Lactobacillales</taxon>
        <taxon>Streptococcaceae</taxon>
        <taxon>Streptococcus</taxon>
    </lineage>
</organism>
<accession>A0A7Z9D2G6</accession>
<proteinExistence type="predicted"/>
<gene>
    <name evidence="1" type="ORF">NCTC6180_01750</name>
</gene>
<evidence type="ECO:0008006" key="3">
    <source>
        <dbReference type="Google" id="ProtNLM"/>
    </source>
</evidence>
<name>A0A7Z9D2G6_STRSZ</name>
<dbReference type="AlphaFoldDB" id="A0A7Z9D2G6"/>
<protein>
    <recommendedName>
        <fullName evidence="3">Lipase</fullName>
    </recommendedName>
</protein>
<dbReference type="Proteomes" id="UP000269903">
    <property type="component" value="Chromosome"/>
</dbReference>
<dbReference type="RefSeq" id="WP_154804217.1">
    <property type="nucleotide sequence ID" value="NZ_JAHLHN010000010.1"/>
</dbReference>
<dbReference type="EMBL" id="LR134317">
    <property type="protein sequence ID" value="VEF09116.1"/>
    <property type="molecule type" value="Genomic_DNA"/>
</dbReference>
<sequence>MGDFLYTDRQLNVLNQGKNVYSVNPEFAKREGYPVIMDTISESPSLNEMKIKNVITVDNQDFQVIKTYSDPKTGFDGMAVAPIIDDKTDLKHVAVVAAGTDPNAKDLKLRIATVSPVGMEPMAATVTISQDLVSAGLAKYTNLSPQYKSLEAFIETVQDLPDVRISQLTGYSQGAYVTKAGAKYHIPATTFNAWFNYHALTTEELAFLQKNPHMFISYRKKNDTVTSYNDLNKPWKYYDDYGTIHWVEGKSHSISDWYFDSRTGAVLSKKNGDMVVNEYSRIYSHAVQGMTHLKSLKAHWQSTGKGLSSSEELFLDAAQGMILGSSMAKAAREGADEALDHKTVADAKLMEVWSAIDFNAFHELPYYEVQALFASYGITYDRFVRDFQDYTQSKVSKMSALATDFENLNRDIQTVIDSKLETDQQLAGEFRAWQTEL</sequence>